<dbReference type="EMBL" id="KZ851847">
    <property type="protein sequence ID" value="RDK45510.1"/>
    <property type="molecule type" value="Genomic_DNA"/>
</dbReference>
<dbReference type="SUPFAM" id="SSF52540">
    <property type="entry name" value="P-loop containing nucleoside triphosphate hydrolases"/>
    <property type="match status" value="1"/>
</dbReference>
<proteinExistence type="predicted"/>
<dbReference type="AlphaFoldDB" id="A0A370PTN9"/>
<gene>
    <name evidence="1" type="ORF">M752DRAFT_311592</name>
</gene>
<name>A0A370PTN9_ASPPH</name>
<organism evidence="1 2">
    <name type="scientific">Aspergillus phoenicis ATCC 13157</name>
    <dbReference type="NCBI Taxonomy" id="1353007"/>
    <lineage>
        <taxon>Eukaryota</taxon>
        <taxon>Fungi</taxon>
        <taxon>Dikarya</taxon>
        <taxon>Ascomycota</taxon>
        <taxon>Pezizomycotina</taxon>
        <taxon>Eurotiomycetes</taxon>
        <taxon>Eurotiomycetidae</taxon>
        <taxon>Eurotiales</taxon>
        <taxon>Aspergillaceae</taxon>
        <taxon>Aspergillus</taxon>
    </lineage>
</organism>
<reference evidence="1 2" key="1">
    <citation type="submission" date="2018-07" db="EMBL/GenBank/DDBJ databases">
        <title>Section-level genome sequencing of Aspergillus section Nigri to investigate inter- and intra-species variation.</title>
        <authorList>
            <consortium name="DOE Joint Genome Institute"/>
            <person name="Vesth T.C."/>
            <person name="Nybo J.L."/>
            <person name="Theobald S."/>
            <person name="Frisvad J.C."/>
            <person name="Larsen T.O."/>
            <person name="Nielsen K.F."/>
            <person name="Hoof J.B."/>
            <person name="Brandl J."/>
            <person name="Salamov A."/>
            <person name="Riley R."/>
            <person name="Gladden J.M."/>
            <person name="Phatale P."/>
            <person name="Nielsen M.T."/>
            <person name="Lyhne E.K."/>
            <person name="Kogle M.E."/>
            <person name="Strasser K."/>
            <person name="McDonnell E."/>
            <person name="Barry K."/>
            <person name="Clum A."/>
            <person name="Chen C."/>
            <person name="Nolan M."/>
            <person name="Sandor L."/>
            <person name="Kuo A."/>
            <person name="Lipzen A."/>
            <person name="Hainaut M."/>
            <person name="Drula E."/>
            <person name="Tsang A."/>
            <person name="Magnuson J.K."/>
            <person name="Henrissat B."/>
            <person name="Wiebenga A."/>
            <person name="Simmons B.A."/>
            <person name="Makela M.R."/>
            <person name="De vries R.P."/>
            <person name="Grigoriev I.V."/>
            <person name="Mortensen U.H."/>
            <person name="Baker S.E."/>
            <person name="Andersen M.R."/>
        </authorList>
    </citation>
    <scope>NUCLEOTIDE SEQUENCE [LARGE SCALE GENOMIC DNA]</scope>
    <source>
        <strain evidence="1 2">ATCC 13157</strain>
    </source>
</reference>
<evidence type="ECO:0000313" key="2">
    <source>
        <dbReference type="Proteomes" id="UP000254937"/>
    </source>
</evidence>
<dbReference type="InterPro" id="IPR027417">
    <property type="entry name" value="P-loop_NTPase"/>
</dbReference>
<sequence>MISILKRIYRLPEPQPKRSRPLRVICLGLPRSGTESLKGALETLGFGGVAHGFEWWLHHPNHSVLYCELLLLKLQSRMPTPEVIRERYFDRLLGDMDASTDVPTVWFASELLQAYPDAKVILNRRRDIQAWKKSFRASVLPMMQSWLYWIASWFNAELFWGVWLTRLGHQTLLFNGDFEKNAEKAYRDHYEGLKSILEANNRDYLDWSVNDGWLDLLSFSCSSDTWLTRKRAPLCSFLDLPIPNTEFPRGNIASEFSPRLMTVDEGRFQNAKQNLLLCLSFFVIIAAGCWSLCT</sequence>
<keyword evidence="2" id="KW-1185">Reference proteome</keyword>
<dbReference type="Proteomes" id="UP000254937">
    <property type="component" value="Unassembled WGS sequence"/>
</dbReference>
<evidence type="ECO:0000313" key="1">
    <source>
        <dbReference type="EMBL" id="RDK45510.1"/>
    </source>
</evidence>
<dbReference type="Gene3D" id="3.40.50.300">
    <property type="entry name" value="P-loop containing nucleotide triphosphate hydrolases"/>
    <property type="match status" value="1"/>
</dbReference>
<dbReference type="PANTHER" id="PTHR36978">
    <property type="entry name" value="P-LOOP CONTAINING NUCLEOTIDE TRIPHOSPHATE HYDROLASE"/>
    <property type="match status" value="1"/>
</dbReference>
<accession>A0A370PTN9</accession>
<evidence type="ECO:0008006" key="3">
    <source>
        <dbReference type="Google" id="ProtNLM"/>
    </source>
</evidence>
<dbReference type="Pfam" id="PF17784">
    <property type="entry name" value="Sulfotransfer_4"/>
    <property type="match status" value="1"/>
</dbReference>
<dbReference type="PANTHER" id="PTHR36978:SF8">
    <property type="entry name" value="NAD DEPENDENT EPIMERASE_DEHYDRATASE"/>
    <property type="match status" value="1"/>
</dbReference>
<protein>
    <recommendedName>
        <fullName evidence="3">NAD dependent epimerase/dehydratase</fullName>
    </recommendedName>
</protein>
<dbReference type="InterPro" id="IPR040632">
    <property type="entry name" value="Sulfotransfer_4"/>
</dbReference>